<accession>A0AAN6E2I7</accession>
<feature type="region of interest" description="Disordered" evidence="1">
    <location>
        <begin position="650"/>
        <end position="706"/>
    </location>
</feature>
<feature type="compositionally biased region" description="Polar residues" evidence="1">
    <location>
        <begin position="677"/>
        <end position="688"/>
    </location>
</feature>
<gene>
    <name evidence="2" type="ORF">EDD36DRAFT_492662</name>
</gene>
<sequence length="706" mass="76723">MASHTRSRSKNSFSIFSFDTIRSLSRAGSRQAARIPSRDDLNGRAESSLSYRCDPHNQPPSASPEPVHTTNNAAESFAQLFPESQENHNGAALPGVVEESVGAATACNRRARRFRPLSWLPFGQHSSRTDFSRSLSVQLPKAASTSTVTRSVISAPVLTSTTNVGVAHAEGVHCGELSGLSFSQSTGVPQSNSQASSELPKNTEVSLHEEPDNQDAQTQQAAVSARSTRDRTQPARSRISQFRNVLRSKVRSIPHKYAERKAQPPMFDAILESTDESVDPVVAEGALRRRRTETLNLYKDKVKELTGNGHVRRKSWNSSKELAGTQEDPPLLGEFTNTRVNDSEQSDNEEFGFGSLTKSFASAVDKLDFQTPVPRNMSFLRSKSSLFLSKKGDSGDANRSEMKRQETTSFAPQPSPPPPIPTRLPPAPLPPGPPPPPAPGRAAQLDLAARKSAPSPVVFSTEQNAYVAAKPVPGYPRGVNPLRMHPPDTMASPPPPPHQENHEGPGTSNISSSQQRPPPSKHGEEEDDSISLDDAPIYSPSLGDLSQYSRDTPPPSTGQRRTVAPRPKAVYVTPTRNGVMDIKSSDEQRAGLLKKSRSALFGRSRTTKPTEISNHLAPSPLFERDVNQKLTTGAEKRVKKSRSLQFAGLFKKESQSSLPAAMSRDMTGPFQPATPSPLRNVTRASRGNDTTRAKGEASPSLFQTRK</sequence>
<feature type="compositionally biased region" description="Pro residues" evidence="1">
    <location>
        <begin position="413"/>
        <end position="439"/>
    </location>
</feature>
<feature type="region of interest" description="Disordered" evidence="1">
    <location>
        <begin position="24"/>
        <end position="69"/>
    </location>
</feature>
<feature type="compositionally biased region" description="Basic and acidic residues" evidence="1">
    <location>
        <begin position="390"/>
        <end position="406"/>
    </location>
</feature>
<organism evidence="2 3">
    <name type="scientific">Exophiala viscosa</name>
    <dbReference type="NCBI Taxonomy" id="2486360"/>
    <lineage>
        <taxon>Eukaryota</taxon>
        <taxon>Fungi</taxon>
        <taxon>Dikarya</taxon>
        <taxon>Ascomycota</taxon>
        <taxon>Pezizomycotina</taxon>
        <taxon>Eurotiomycetes</taxon>
        <taxon>Chaetothyriomycetidae</taxon>
        <taxon>Chaetothyriales</taxon>
        <taxon>Herpotrichiellaceae</taxon>
        <taxon>Exophiala</taxon>
    </lineage>
</organism>
<feature type="region of interest" description="Disordered" evidence="1">
    <location>
        <begin position="596"/>
        <end position="617"/>
    </location>
</feature>
<dbReference type="EMBL" id="MU404351">
    <property type="protein sequence ID" value="KAI1616122.1"/>
    <property type="molecule type" value="Genomic_DNA"/>
</dbReference>
<protein>
    <submittedName>
        <fullName evidence="2">Uncharacterized protein</fullName>
    </submittedName>
</protein>
<evidence type="ECO:0000313" key="2">
    <source>
        <dbReference type="EMBL" id="KAI1616122.1"/>
    </source>
</evidence>
<comment type="caution">
    <text evidence="2">The sequence shown here is derived from an EMBL/GenBank/DDBJ whole genome shotgun (WGS) entry which is preliminary data.</text>
</comment>
<reference evidence="2" key="1">
    <citation type="journal article" date="2022" name="bioRxiv">
        <title>Deciphering the potential niche of two novel black yeast fungi from a biological soil crust based on their genomes, phenotypes, and melanin regulation.</title>
        <authorList>
            <consortium name="DOE Joint Genome Institute"/>
            <person name="Carr E.C."/>
            <person name="Barton Q."/>
            <person name="Grambo S."/>
            <person name="Sullivan M."/>
            <person name="Renfro C.M."/>
            <person name="Kuo A."/>
            <person name="Pangilinan J."/>
            <person name="Lipzen A."/>
            <person name="Keymanesh K."/>
            <person name="Savage E."/>
            <person name="Barry K."/>
            <person name="Grigoriev I.V."/>
            <person name="Riekhof W.R."/>
            <person name="Harris S.S."/>
        </authorList>
    </citation>
    <scope>NUCLEOTIDE SEQUENCE</scope>
    <source>
        <strain evidence="2">JF 03-4F</strain>
    </source>
</reference>
<feature type="region of interest" description="Disordered" evidence="1">
    <location>
        <begin position="317"/>
        <end position="352"/>
    </location>
</feature>
<dbReference type="AlphaFoldDB" id="A0AAN6E2I7"/>
<feature type="compositionally biased region" description="Polar residues" evidence="1">
    <location>
        <begin position="506"/>
        <end position="515"/>
    </location>
</feature>
<feature type="compositionally biased region" description="Polar residues" evidence="1">
    <location>
        <begin position="182"/>
        <end position="205"/>
    </location>
</feature>
<feature type="compositionally biased region" description="Polar residues" evidence="1">
    <location>
        <begin position="214"/>
        <end position="226"/>
    </location>
</feature>
<proteinExistence type="predicted"/>
<evidence type="ECO:0000256" key="1">
    <source>
        <dbReference type="SAM" id="MobiDB-lite"/>
    </source>
</evidence>
<name>A0AAN6E2I7_9EURO</name>
<feature type="region of interest" description="Disordered" evidence="1">
    <location>
        <begin position="388"/>
        <end position="577"/>
    </location>
</feature>
<keyword evidence="3" id="KW-1185">Reference proteome</keyword>
<evidence type="ECO:0000313" key="3">
    <source>
        <dbReference type="Proteomes" id="UP001203852"/>
    </source>
</evidence>
<dbReference type="Proteomes" id="UP001203852">
    <property type="component" value="Unassembled WGS sequence"/>
</dbReference>
<feature type="region of interest" description="Disordered" evidence="1">
    <location>
        <begin position="182"/>
        <end position="238"/>
    </location>
</feature>